<organism evidence="3">
    <name type="scientific">uncultured Caudovirales phage</name>
    <dbReference type="NCBI Taxonomy" id="2100421"/>
    <lineage>
        <taxon>Viruses</taxon>
        <taxon>Duplodnaviria</taxon>
        <taxon>Heunggongvirae</taxon>
        <taxon>Uroviricota</taxon>
        <taxon>Caudoviricetes</taxon>
        <taxon>Peduoviridae</taxon>
        <taxon>Maltschvirus</taxon>
        <taxon>Maltschvirus maltsch</taxon>
    </lineage>
</organism>
<accession>A0A6J5RVI4</accession>
<gene>
    <name evidence="2" type="ORF">UFOVP1076_33</name>
    <name evidence="3" type="ORF">UFOVP1314_16</name>
    <name evidence="4" type="ORF">UFOVP1427_55</name>
    <name evidence="5" type="ORF">UFOVP1523_59</name>
    <name evidence="1" type="ORF">UFOVP991_33</name>
</gene>
<evidence type="ECO:0000313" key="4">
    <source>
        <dbReference type="EMBL" id="CAB4211388.1"/>
    </source>
</evidence>
<evidence type="ECO:0000313" key="2">
    <source>
        <dbReference type="EMBL" id="CAB4182973.1"/>
    </source>
</evidence>
<proteinExistence type="predicted"/>
<dbReference type="EMBL" id="LR798456">
    <property type="protein sequence ID" value="CAB5238038.1"/>
    <property type="molecule type" value="Genomic_DNA"/>
</dbReference>
<evidence type="ECO:0000313" key="1">
    <source>
        <dbReference type="EMBL" id="CAB4176500.1"/>
    </source>
</evidence>
<reference evidence="3" key="1">
    <citation type="submission" date="2020-05" db="EMBL/GenBank/DDBJ databases">
        <authorList>
            <person name="Chiriac C."/>
            <person name="Salcher M."/>
            <person name="Ghai R."/>
            <person name="Kavagutti S V."/>
        </authorList>
    </citation>
    <scope>NUCLEOTIDE SEQUENCE</scope>
</reference>
<dbReference type="EMBL" id="LR796941">
    <property type="protein sequence ID" value="CAB4176500.1"/>
    <property type="molecule type" value="Genomic_DNA"/>
</dbReference>
<dbReference type="EMBL" id="LR797258">
    <property type="protein sequence ID" value="CAB4197581.1"/>
    <property type="molecule type" value="Genomic_DNA"/>
</dbReference>
<sequence>MHEKSLVVNSDCTCYEYNTDTNPKIAVAGAVDVVIIVEGHTTLKLQGSLDAGVTYADITGSSVPGSGALAQRAYISVYRSLFSHIKIVADAGHIQVIRRWQRTAPPGLVITDTRVKNLIDPQLGTP</sequence>
<dbReference type="EMBL" id="LR797371">
    <property type="protein sequence ID" value="CAB4211388.1"/>
    <property type="molecule type" value="Genomic_DNA"/>
</dbReference>
<protein>
    <submittedName>
        <fullName evidence="3">Uncharacterized protein</fullName>
    </submittedName>
</protein>
<evidence type="ECO:0000313" key="5">
    <source>
        <dbReference type="EMBL" id="CAB5238038.1"/>
    </source>
</evidence>
<name>A0A6J5RVI4_9CAUD</name>
<dbReference type="EMBL" id="LR797025">
    <property type="protein sequence ID" value="CAB4182973.1"/>
    <property type="molecule type" value="Genomic_DNA"/>
</dbReference>
<evidence type="ECO:0000313" key="3">
    <source>
        <dbReference type="EMBL" id="CAB4197581.1"/>
    </source>
</evidence>